<evidence type="ECO:0000313" key="3">
    <source>
        <dbReference type="EMBL" id="NXM66719.1"/>
    </source>
</evidence>
<feature type="non-terminal residue" evidence="3">
    <location>
        <position position="923"/>
    </location>
</feature>
<feature type="coiled-coil region" evidence="1">
    <location>
        <begin position="494"/>
        <end position="574"/>
    </location>
</feature>
<dbReference type="Proteomes" id="UP000553648">
    <property type="component" value="Unassembled WGS sequence"/>
</dbReference>
<dbReference type="InterPro" id="IPR029343">
    <property type="entry name" value="CCDC14"/>
</dbReference>
<dbReference type="OrthoDB" id="10014807at2759"/>
<protein>
    <submittedName>
        <fullName evidence="3">CCD14 protein</fullName>
    </submittedName>
</protein>
<feature type="coiled-coil region" evidence="1">
    <location>
        <begin position="441"/>
        <end position="468"/>
    </location>
</feature>
<dbReference type="Pfam" id="PF15254">
    <property type="entry name" value="CCDC14"/>
    <property type="match status" value="1"/>
</dbReference>
<comment type="caution">
    <text evidence="3">The sequence shown here is derived from an EMBL/GenBank/DDBJ whole genome shotgun (WGS) entry which is preliminary data.</text>
</comment>
<gene>
    <name evidence="3" type="primary">Ccdc14</name>
    <name evidence="3" type="ORF">SERLUN_R12002</name>
</gene>
<organism evidence="3 4">
    <name type="scientific">Serilophus lunatus</name>
    <name type="common">silver-breasted broadbill</name>
    <dbReference type="NCBI Taxonomy" id="239386"/>
    <lineage>
        <taxon>Eukaryota</taxon>
        <taxon>Metazoa</taxon>
        <taxon>Chordata</taxon>
        <taxon>Craniata</taxon>
        <taxon>Vertebrata</taxon>
        <taxon>Euteleostomi</taxon>
        <taxon>Archelosauria</taxon>
        <taxon>Archosauria</taxon>
        <taxon>Dinosauria</taxon>
        <taxon>Saurischia</taxon>
        <taxon>Theropoda</taxon>
        <taxon>Coelurosauria</taxon>
        <taxon>Aves</taxon>
        <taxon>Neognathae</taxon>
        <taxon>Neoaves</taxon>
        <taxon>Telluraves</taxon>
        <taxon>Australaves</taxon>
        <taxon>Passeriformes</taxon>
        <taxon>Eurylaimidae</taxon>
        <taxon>Serilophus</taxon>
    </lineage>
</organism>
<evidence type="ECO:0000256" key="1">
    <source>
        <dbReference type="SAM" id="Coils"/>
    </source>
</evidence>
<feature type="region of interest" description="Disordered" evidence="2">
    <location>
        <begin position="174"/>
        <end position="197"/>
    </location>
</feature>
<proteinExistence type="predicted"/>
<dbReference type="AlphaFoldDB" id="A0A7L1CM48"/>
<dbReference type="GO" id="GO:0034451">
    <property type="term" value="C:centriolar satellite"/>
    <property type="evidence" value="ECO:0007669"/>
    <property type="project" value="TreeGrafter"/>
</dbReference>
<evidence type="ECO:0000256" key="2">
    <source>
        <dbReference type="SAM" id="MobiDB-lite"/>
    </source>
</evidence>
<reference evidence="3 4" key="1">
    <citation type="submission" date="2019-09" db="EMBL/GenBank/DDBJ databases">
        <title>Bird 10,000 Genomes (B10K) Project - Family phase.</title>
        <authorList>
            <person name="Zhang G."/>
        </authorList>
    </citation>
    <scope>NUCLEOTIDE SEQUENCE [LARGE SCALE GENOMIC DNA]</scope>
    <source>
        <strain evidence="3">B10K-DU-002-03</strain>
        <tissue evidence="3">Muscle</tissue>
    </source>
</reference>
<feature type="region of interest" description="Disordered" evidence="2">
    <location>
        <begin position="808"/>
        <end position="862"/>
    </location>
</feature>
<keyword evidence="4" id="KW-1185">Reference proteome</keyword>
<accession>A0A7L1CM48</accession>
<feature type="non-terminal residue" evidence="3">
    <location>
        <position position="1"/>
    </location>
</feature>
<dbReference type="GO" id="GO:0071539">
    <property type="term" value="P:protein localization to centrosome"/>
    <property type="evidence" value="ECO:0007669"/>
    <property type="project" value="TreeGrafter"/>
</dbReference>
<dbReference type="EMBL" id="VXBA01000855">
    <property type="protein sequence ID" value="NXM66719.1"/>
    <property type="molecule type" value="Genomic_DNA"/>
</dbReference>
<keyword evidence="1" id="KW-0175">Coiled coil</keyword>
<name>A0A7L1CM48_9PASS</name>
<dbReference type="PANTHER" id="PTHR22367:SF2">
    <property type="entry name" value="COILED-COIL DOMAIN-CONTAINING PROTEIN 14"/>
    <property type="match status" value="1"/>
</dbReference>
<dbReference type="PANTHER" id="PTHR22367">
    <property type="entry name" value="COILED-COIL DOMAIN-CONTAINING PROTEIN 14"/>
    <property type="match status" value="1"/>
</dbReference>
<sequence length="923" mass="101506">QALSSGRLSGAVKLTSGRKQFDIRKGCFPDEEFHSTDNQVDTVRNGLNDCAALLKNFLQNEATGRETVHKQPGKATTFKTASKPLLTKGNTSKKKGLKGNVTPAPIRKEIVPISNRKFALSTTPSTEKELSSAAQNQMVQPIHVPCSQHSPVMHQKLCEHVETQMSLMTGQAPQKSNEIPTVTPPTSNQGCQNGTASNCRVPPSLQHSAHPLSTQSGVPVDSTSECVPEMGGPMVCSIVSAAPAAQVQFATALPTVISCVAPGASNPTVPTFIPGSSGREMTPSQEHQIKEADLIRCIQAHLALLQSHEMLNGRTEQRCHQHCPAKHNGSSNMEEVTSEEHSEDVFSEENEWNVLDTAPERDTSCKTSCVKKVLKSRKESPEETAHKVKTVKYLIGELRELITDQDDSEMLRLVSEIEDCISLLPAVVGSTNIQAEVALALQPLRSENAQLRRRLRMLNQQLGKEESSKKTSGQSCNYELVSLQSVTVMLQSQLEESQKGLDSLQAKNEELLKLIESQKEENKHLAKVIQHKEEEMLENKQHYDIHSTKLKIEVEEALGNVKSLQFKLEASEKENKILGITLRQRDAEVKRLRELIRTLQGSMTQIVSYLTVDNVRSKPEQALSKSLLERHEKQMPPELFPGSTSVITYLKKLETDRILIDTDLQLANKSGEVEMQNLAYEKFAAEGSKINSAFGNEGTLAPRILQTSLNQDAETISDSGTLLDDENKLDETIYIPLTSSASKKQQPASERSGVLPQSRGACRALDYCELPGSGQQDRCELAKDPIVLNKLSAGYSARKTVENTLEVTGNKAKPGGDKVQMRPNFIPSGAAKDFTDQPDQPQPDTYPHVSVPFPTEISQSRGSKMSDFSCVSFDDVSGRSEWSACSFSTFTSQDEEDFKSSLAALDADIARLQSTLQSNIRKQ</sequence>
<evidence type="ECO:0000313" key="4">
    <source>
        <dbReference type="Proteomes" id="UP000553648"/>
    </source>
</evidence>